<accession>A0A6J4VVJ2</accession>
<dbReference type="EMBL" id="CADCWN010000342">
    <property type="protein sequence ID" value="CAA9588096.1"/>
    <property type="molecule type" value="Genomic_DNA"/>
</dbReference>
<evidence type="ECO:0000313" key="1">
    <source>
        <dbReference type="EMBL" id="CAA9588096.1"/>
    </source>
</evidence>
<protein>
    <recommendedName>
        <fullName evidence="2">Cupin 2 conserved barrel domain-containing protein</fullName>
    </recommendedName>
</protein>
<dbReference type="InterPro" id="IPR011051">
    <property type="entry name" value="RmlC_Cupin_sf"/>
</dbReference>
<dbReference type="AlphaFoldDB" id="A0A6J4VVJ2"/>
<evidence type="ECO:0008006" key="2">
    <source>
        <dbReference type="Google" id="ProtNLM"/>
    </source>
</evidence>
<organism evidence="1">
    <name type="scientific">uncultured Thermomicrobiales bacterium</name>
    <dbReference type="NCBI Taxonomy" id="1645740"/>
    <lineage>
        <taxon>Bacteria</taxon>
        <taxon>Pseudomonadati</taxon>
        <taxon>Thermomicrobiota</taxon>
        <taxon>Thermomicrobia</taxon>
        <taxon>Thermomicrobiales</taxon>
        <taxon>environmental samples</taxon>
    </lineage>
</organism>
<reference evidence="1" key="1">
    <citation type="submission" date="2020-02" db="EMBL/GenBank/DDBJ databases">
        <authorList>
            <person name="Meier V. D."/>
        </authorList>
    </citation>
    <scope>NUCLEOTIDE SEQUENCE</scope>
    <source>
        <strain evidence="1">AVDCRST_MAG18</strain>
    </source>
</reference>
<dbReference type="SUPFAM" id="SSF51182">
    <property type="entry name" value="RmlC-like cupins"/>
    <property type="match status" value="1"/>
</dbReference>
<name>A0A6J4VVJ2_9BACT</name>
<proteinExistence type="predicted"/>
<gene>
    <name evidence="1" type="ORF">AVDCRST_MAG18-4288</name>
</gene>
<sequence length="117" mass="12618">MRYFRIYADADGETHFEDLDVALSPSPSGSDLSALYPAAGVIFRRSPADQFIDWHPAPRRQFVVTLAGEAEVEASDGEVRAIGPGTVMLAEDTTGKGHITRGVGTSERLSLFIPVPD</sequence>